<name>A0A0R2JFR7_9LACO</name>
<dbReference type="EMBL" id="JQCD01000031">
    <property type="protein sequence ID" value="KRN76208.1"/>
    <property type="molecule type" value="Genomic_DNA"/>
</dbReference>
<evidence type="ECO:0000313" key="2">
    <source>
        <dbReference type="EMBL" id="KRN76208.1"/>
    </source>
</evidence>
<protein>
    <submittedName>
        <fullName evidence="2">Uncharacterized protein</fullName>
    </submittedName>
</protein>
<feature type="region of interest" description="Disordered" evidence="1">
    <location>
        <begin position="42"/>
        <end position="66"/>
    </location>
</feature>
<evidence type="ECO:0000313" key="3">
    <source>
        <dbReference type="Proteomes" id="UP000051673"/>
    </source>
</evidence>
<dbReference type="Proteomes" id="UP000051673">
    <property type="component" value="Unassembled WGS sequence"/>
</dbReference>
<proteinExistence type="predicted"/>
<feature type="compositionally biased region" description="Acidic residues" evidence="1">
    <location>
        <begin position="55"/>
        <end position="66"/>
    </location>
</feature>
<dbReference type="AlphaFoldDB" id="A0A0R2JFR7"/>
<gene>
    <name evidence="2" type="ORF">IV67_GL001261</name>
</gene>
<accession>A0A0R2JFR7</accession>
<reference evidence="2 3" key="1">
    <citation type="journal article" date="2015" name="Genome Announc.">
        <title>Expanding the biotechnology potential of lactobacilli through comparative genomics of 213 strains and associated genera.</title>
        <authorList>
            <person name="Sun Z."/>
            <person name="Harris H.M."/>
            <person name="McCann A."/>
            <person name="Guo C."/>
            <person name="Argimon S."/>
            <person name="Zhang W."/>
            <person name="Yang X."/>
            <person name="Jeffery I.B."/>
            <person name="Cooney J.C."/>
            <person name="Kagawa T.F."/>
            <person name="Liu W."/>
            <person name="Song Y."/>
            <person name="Salvetti E."/>
            <person name="Wrobel A."/>
            <person name="Rasinkangas P."/>
            <person name="Parkhill J."/>
            <person name="Rea M.C."/>
            <person name="O'Sullivan O."/>
            <person name="Ritari J."/>
            <person name="Douillard F.P."/>
            <person name="Paul Ross R."/>
            <person name="Yang R."/>
            <person name="Briner A.E."/>
            <person name="Felis G.E."/>
            <person name="de Vos W.M."/>
            <person name="Barrangou R."/>
            <person name="Klaenhammer T.R."/>
            <person name="Caufield P.W."/>
            <person name="Cui Y."/>
            <person name="Zhang H."/>
            <person name="O'Toole P.W."/>
        </authorList>
    </citation>
    <scope>NUCLEOTIDE SEQUENCE [LARGE SCALE GENOMIC DNA]</scope>
    <source>
        <strain evidence="2 3">DSM 20014</strain>
    </source>
</reference>
<comment type="caution">
    <text evidence="2">The sequence shown here is derived from an EMBL/GenBank/DDBJ whole genome shotgun (WGS) entry which is preliminary data.</text>
</comment>
<keyword evidence="3" id="KW-1185">Reference proteome</keyword>
<evidence type="ECO:0000256" key="1">
    <source>
        <dbReference type="SAM" id="MobiDB-lite"/>
    </source>
</evidence>
<sequence length="151" mass="16488">MDTKIDVDCERELINELSNASCDCDAFSDRIRDSSASCDFSLSSSATSFERDADSESDVEAEAESEAIDADSDILELVDPSILFSIESEADALFEASASSCKREIEFDILVNSDKLADAFALNESCEMRSKTDSEALFEARSEAIVEFDAD</sequence>
<organism evidence="2 3">
    <name type="scientific">Weissella minor</name>
    <dbReference type="NCBI Taxonomy" id="1620"/>
    <lineage>
        <taxon>Bacteria</taxon>
        <taxon>Bacillati</taxon>
        <taxon>Bacillota</taxon>
        <taxon>Bacilli</taxon>
        <taxon>Lactobacillales</taxon>
        <taxon>Lactobacillaceae</taxon>
        <taxon>Weissella</taxon>
    </lineage>
</organism>